<evidence type="ECO:0000256" key="3">
    <source>
        <dbReference type="ARBA" id="ARBA00022737"/>
    </source>
</evidence>
<dbReference type="PANTHER" id="PTHR43300">
    <property type="entry name" value="ACETYLTRANSFERASE"/>
    <property type="match status" value="1"/>
</dbReference>
<comment type="similarity">
    <text evidence="1">Belongs to the transferase hexapeptide repeat family.</text>
</comment>
<organism evidence="5 6">
    <name type="scientific">Sinorhizobium psoraleae</name>
    <dbReference type="NCBI Taxonomy" id="520838"/>
    <lineage>
        <taxon>Bacteria</taxon>
        <taxon>Pseudomonadati</taxon>
        <taxon>Pseudomonadota</taxon>
        <taxon>Alphaproteobacteria</taxon>
        <taxon>Hyphomicrobiales</taxon>
        <taxon>Rhizobiaceae</taxon>
        <taxon>Sinorhizobium/Ensifer group</taxon>
        <taxon>Sinorhizobium</taxon>
    </lineage>
</organism>
<dbReference type="PANTHER" id="PTHR43300:SF11">
    <property type="entry name" value="ACETYLTRANSFERASE RV3034C-RELATED"/>
    <property type="match status" value="1"/>
</dbReference>
<gene>
    <name evidence="5" type="ORF">O3W52_20610</name>
</gene>
<name>A0ABT4KK81_9HYPH</name>
<accession>A0ABT4KK81</accession>
<proteinExistence type="inferred from homology"/>
<dbReference type="Proteomes" id="UP001079430">
    <property type="component" value="Unassembled WGS sequence"/>
</dbReference>
<sequence length="291" mass="31385">MAIEFTRANAIAVGINCGSTTGVGGKLRVEAPVSINSAAFAGECSIGSMSYVGIGSRVTAADIGRFCAIAPNVEIGPAEHPVDWFSIHPFQYNGTRQFDHTGDYGRISGTAKFTANAARTSISNDVWIGDGVFIKKGVKIGDGSIVAARAVVTKDVPPYSIVAGVPAKVIRPRFERSLVERFLRVKWWDFDLAPVKGKLDFSKPAEALELVEDAIERRMILPLSPKRLEVQGEKPQHCRNLAFEFFAHCRDAKGKRRGCGFAIRAILNDSRALPSAQLTPPVALGATAWTS</sequence>
<dbReference type="InterPro" id="IPR018357">
    <property type="entry name" value="Hexapep_transf_CS"/>
</dbReference>
<evidence type="ECO:0000313" key="6">
    <source>
        <dbReference type="Proteomes" id="UP001079430"/>
    </source>
</evidence>
<dbReference type="SUPFAM" id="SSF51161">
    <property type="entry name" value="Trimeric LpxA-like enzymes"/>
    <property type="match status" value="1"/>
</dbReference>
<keyword evidence="6" id="KW-1185">Reference proteome</keyword>
<dbReference type="InterPro" id="IPR050179">
    <property type="entry name" value="Trans_hexapeptide_repeat"/>
</dbReference>
<keyword evidence="4" id="KW-0012">Acyltransferase</keyword>
<dbReference type="Gene3D" id="2.160.10.10">
    <property type="entry name" value="Hexapeptide repeat proteins"/>
    <property type="match status" value="1"/>
</dbReference>
<evidence type="ECO:0000256" key="1">
    <source>
        <dbReference type="ARBA" id="ARBA00007274"/>
    </source>
</evidence>
<dbReference type="Pfam" id="PF00132">
    <property type="entry name" value="Hexapep"/>
    <property type="match status" value="1"/>
</dbReference>
<dbReference type="CDD" id="cd03349">
    <property type="entry name" value="LbH_XAT"/>
    <property type="match status" value="1"/>
</dbReference>
<protein>
    <submittedName>
        <fullName evidence="5">CatB-related O-acetyltransferase</fullName>
    </submittedName>
</protein>
<evidence type="ECO:0000256" key="4">
    <source>
        <dbReference type="ARBA" id="ARBA00023315"/>
    </source>
</evidence>
<evidence type="ECO:0000313" key="5">
    <source>
        <dbReference type="EMBL" id="MCZ4092381.1"/>
    </source>
</evidence>
<keyword evidence="3" id="KW-0677">Repeat</keyword>
<dbReference type="InterPro" id="IPR001451">
    <property type="entry name" value="Hexapep"/>
</dbReference>
<evidence type="ECO:0000256" key="2">
    <source>
        <dbReference type="ARBA" id="ARBA00022679"/>
    </source>
</evidence>
<dbReference type="PROSITE" id="PS00101">
    <property type="entry name" value="HEXAPEP_TRANSFERASES"/>
    <property type="match status" value="1"/>
</dbReference>
<comment type="caution">
    <text evidence="5">The sequence shown here is derived from an EMBL/GenBank/DDBJ whole genome shotgun (WGS) entry which is preliminary data.</text>
</comment>
<reference evidence="5" key="1">
    <citation type="submission" date="2022-10" db="EMBL/GenBank/DDBJ databases">
        <title>Whole genome sequencing of three plant growth promoting bacteria isolated from Vachellia tortilis subsp. raddiana in Morocco.</title>
        <authorList>
            <person name="Hnini M."/>
            <person name="Zouagui R."/>
            <person name="Zouagui H."/>
            <person name="Chemao Elfihri M.-W."/>
            <person name="Ibrahimi A."/>
            <person name="Sbabou L."/>
            <person name="Aurag J."/>
        </authorList>
    </citation>
    <scope>NUCLEOTIDE SEQUENCE</scope>
    <source>
        <strain evidence="5">LMR678</strain>
    </source>
</reference>
<keyword evidence="2" id="KW-0808">Transferase</keyword>
<dbReference type="EMBL" id="JAPVOI010000004">
    <property type="protein sequence ID" value="MCZ4092381.1"/>
    <property type="molecule type" value="Genomic_DNA"/>
</dbReference>
<dbReference type="InterPro" id="IPR011004">
    <property type="entry name" value="Trimer_LpxA-like_sf"/>
</dbReference>